<keyword evidence="28" id="KW-1185">Reference proteome</keyword>
<evidence type="ECO:0000256" key="16">
    <source>
        <dbReference type="ARBA" id="ARBA00044900"/>
    </source>
</evidence>
<evidence type="ECO:0000256" key="22">
    <source>
        <dbReference type="ARBA" id="ARBA00045018"/>
    </source>
</evidence>
<feature type="transmembrane region" description="Helical" evidence="25">
    <location>
        <begin position="232"/>
        <end position="256"/>
    </location>
</feature>
<dbReference type="InterPro" id="IPR020846">
    <property type="entry name" value="MFS_dom"/>
</dbReference>
<comment type="similarity">
    <text evidence="2">Belongs to the major facilitator superfamily.</text>
</comment>
<evidence type="ECO:0000256" key="9">
    <source>
        <dbReference type="ARBA" id="ARBA00044878"/>
    </source>
</evidence>
<dbReference type="EMBL" id="FNPC01000001">
    <property type="protein sequence ID" value="SDX81906.1"/>
    <property type="molecule type" value="Genomic_DNA"/>
</dbReference>
<comment type="subcellular location">
    <subcellularLocation>
        <location evidence="1">Lysosome membrane</location>
        <topology evidence="1">Multi-pass membrane protein</topology>
    </subcellularLocation>
</comment>
<comment type="catalytic activity">
    <reaction evidence="8">
        <text>L-lysyl-L-alanine(out) = L-lysyl-L-alanine(in)</text>
        <dbReference type="Rhea" id="RHEA:79399"/>
        <dbReference type="ChEBI" id="CHEBI:229954"/>
    </reaction>
</comment>
<comment type="catalytic activity">
    <reaction evidence="17">
        <text>L-arginyl-glycine(out) = L-arginyl-glycine(in)</text>
        <dbReference type="Rhea" id="RHEA:79391"/>
        <dbReference type="ChEBI" id="CHEBI:229955"/>
    </reaction>
</comment>
<proteinExistence type="inferred from homology"/>
<feature type="domain" description="Major facilitator superfamily (MFS) profile" evidence="26">
    <location>
        <begin position="20"/>
        <end position="429"/>
    </location>
</feature>
<feature type="transmembrane region" description="Helical" evidence="25">
    <location>
        <begin position="176"/>
        <end position="194"/>
    </location>
</feature>
<dbReference type="RefSeq" id="WP_092730673.1">
    <property type="nucleotide sequence ID" value="NZ_FNPC01000001.1"/>
</dbReference>
<evidence type="ECO:0000256" key="24">
    <source>
        <dbReference type="ARBA" id="ARBA00046376"/>
    </source>
</evidence>
<dbReference type="PANTHER" id="PTHR23512:SF3">
    <property type="entry name" value="MAJOR FACILITATOR SUPERFAMILY DOMAIN-CONTAINING PROTEIN 1"/>
    <property type="match status" value="1"/>
</dbReference>
<comment type="catalytic activity">
    <reaction evidence="11">
        <text>L-alpha-aminoacyl-L-histidine(out) = L-alpha-aminoacyl-L-histidine(in)</text>
        <dbReference type="Rhea" id="RHEA:79375"/>
        <dbReference type="ChEBI" id="CHEBI:229967"/>
    </reaction>
</comment>
<evidence type="ECO:0000256" key="6">
    <source>
        <dbReference type="ARBA" id="ARBA00023136"/>
    </source>
</evidence>
<comment type="function">
    <text evidence="23">Lysosomal dipeptide uniporter that selectively exports lysine, arginine or histidine-containing dipeptides with a net positive charge from the lysosome lumen into the cytosol. Could play a role in a specific type of protein O-glycosylation indirectly regulating macrophages migration and tissue invasion. Also essential for liver homeostasis.</text>
</comment>
<evidence type="ECO:0000256" key="4">
    <source>
        <dbReference type="ARBA" id="ARBA00022692"/>
    </source>
</evidence>
<feature type="transmembrane region" description="Helical" evidence="25">
    <location>
        <begin position="111"/>
        <end position="133"/>
    </location>
</feature>
<keyword evidence="7" id="KW-0458">Lysosome</keyword>
<dbReference type="Gene3D" id="1.20.1250.20">
    <property type="entry name" value="MFS general substrate transporter like domains"/>
    <property type="match status" value="2"/>
</dbReference>
<evidence type="ECO:0000256" key="3">
    <source>
        <dbReference type="ARBA" id="ARBA00022448"/>
    </source>
</evidence>
<evidence type="ECO:0000256" key="25">
    <source>
        <dbReference type="SAM" id="Phobius"/>
    </source>
</evidence>
<evidence type="ECO:0000256" key="20">
    <source>
        <dbReference type="ARBA" id="ARBA00044924"/>
    </source>
</evidence>
<comment type="catalytic activity">
    <reaction evidence="16">
        <text>L-lysyl-L-lysine(out) = L-lysyl-L-lysine(in)</text>
        <dbReference type="Rhea" id="RHEA:79403"/>
        <dbReference type="ChEBI" id="CHEBI:229956"/>
    </reaction>
</comment>
<feature type="transmembrane region" description="Helical" evidence="25">
    <location>
        <begin position="145"/>
        <end position="170"/>
    </location>
</feature>
<dbReference type="GO" id="GO:0022857">
    <property type="term" value="F:transmembrane transporter activity"/>
    <property type="evidence" value="ECO:0007669"/>
    <property type="project" value="InterPro"/>
</dbReference>
<dbReference type="GO" id="GO:0005765">
    <property type="term" value="C:lysosomal membrane"/>
    <property type="evidence" value="ECO:0007669"/>
    <property type="project" value="UniProtKB-SubCell"/>
</dbReference>
<reference evidence="28" key="1">
    <citation type="submission" date="2016-10" db="EMBL/GenBank/DDBJ databases">
        <authorList>
            <person name="Varghese N."/>
            <person name="Submissions S."/>
        </authorList>
    </citation>
    <scope>NUCLEOTIDE SEQUENCE [LARGE SCALE GENOMIC DNA]</scope>
    <source>
        <strain evidence="28">DC30,IBRC 10041,KCTC 4046</strain>
    </source>
</reference>
<comment type="catalytic activity">
    <reaction evidence="18">
        <text>L-histidyl-L-alpha-amino acid(out) = L-histidyl-L-alpha-amino acid(in)</text>
        <dbReference type="Rhea" id="RHEA:79379"/>
        <dbReference type="ChEBI" id="CHEBI:229964"/>
    </reaction>
</comment>
<evidence type="ECO:0000256" key="8">
    <source>
        <dbReference type="ARBA" id="ARBA00044876"/>
    </source>
</evidence>
<feature type="transmembrane region" description="Helical" evidence="25">
    <location>
        <begin position="325"/>
        <end position="348"/>
    </location>
</feature>
<evidence type="ECO:0000256" key="12">
    <source>
        <dbReference type="ARBA" id="ARBA00044891"/>
    </source>
</evidence>
<evidence type="ECO:0000256" key="5">
    <source>
        <dbReference type="ARBA" id="ARBA00022989"/>
    </source>
</evidence>
<comment type="catalytic activity">
    <reaction evidence="14">
        <text>L-aspartyl-L-lysine(out) = L-aspartyl-L-lysine(in)</text>
        <dbReference type="Rhea" id="RHEA:79411"/>
        <dbReference type="ChEBI" id="CHEBI:229953"/>
    </reaction>
</comment>
<evidence type="ECO:0000256" key="19">
    <source>
        <dbReference type="ARBA" id="ARBA00044919"/>
    </source>
</evidence>
<feature type="transmembrane region" description="Helical" evidence="25">
    <location>
        <begin position="300"/>
        <end position="319"/>
    </location>
</feature>
<feature type="transmembrane region" description="Helical" evidence="25">
    <location>
        <begin position="360"/>
        <end position="383"/>
    </location>
</feature>
<evidence type="ECO:0000256" key="17">
    <source>
        <dbReference type="ARBA" id="ARBA00044903"/>
    </source>
</evidence>
<dbReference type="Proteomes" id="UP000199079">
    <property type="component" value="Unassembled WGS sequence"/>
</dbReference>
<comment type="catalytic activity">
    <reaction evidence="20">
        <text>L-lysyl-glycine(out) = L-lysyl-glycine(in)</text>
        <dbReference type="Rhea" id="RHEA:79407"/>
        <dbReference type="ChEBI" id="CHEBI:191202"/>
    </reaction>
</comment>
<feature type="transmembrane region" description="Helical" evidence="25">
    <location>
        <begin position="85"/>
        <end position="105"/>
    </location>
</feature>
<dbReference type="InterPro" id="IPR036259">
    <property type="entry name" value="MFS_trans_sf"/>
</dbReference>
<keyword evidence="5 25" id="KW-1133">Transmembrane helix</keyword>
<comment type="catalytic activity">
    <reaction evidence="13">
        <text>L-alpha-aminoacyl-L-lysine(out) = L-alpha-aminoacyl-L-lysine(in)</text>
        <dbReference type="Rhea" id="RHEA:79383"/>
        <dbReference type="ChEBI" id="CHEBI:229966"/>
    </reaction>
</comment>
<dbReference type="OrthoDB" id="29061at2157"/>
<evidence type="ECO:0000256" key="2">
    <source>
        <dbReference type="ARBA" id="ARBA00008335"/>
    </source>
</evidence>
<name>A0A1H3ET29_9EURY</name>
<keyword evidence="6 25" id="KW-0472">Membrane</keyword>
<comment type="catalytic activity">
    <reaction evidence="19">
        <text>L-alanyl-L-lysine(out) = L-alanyl-L-lysine(in)</text>
        <dbReference type="Rhea" id="RHEA:79415"/>
        <dbReference type="ChEBI" id="CHEBI:192470"/>
    </reaction>
</comment>
<evidence type="ECO:0000256" key="21">
    <source>
        <dbReference type="ARBA" id="ARBA00044985"/>
    </source>
</evidence>
<evidence type="ECO:0000256" key="11">
    <source>
        <dbReference type="ARBA" id="ARBA00044884"/>
    </source>
</evidence>
<feature type="transmembrane region" description="Helical" evidence="25">
    <location>
        <begin position="268"/>
        <end position="288"/>
    </location>
</feature>
<evidence type="ECO:0000259" key="26">
    <source>
        <dbReference type="PROSITE" id="PS50850"/>
    </source>
</evidence>
<evidence type="ECO:0000256" key="13">
    <source>
        <dbReference type="ARBA" id="ARBA00044893"/>
    </source>
</evidence>
<comment type="catalytic activity">
    <reaction evidence="9">
        <text>L-histidyl-glycine(out) = L-histidyl-glycine(in)</text>
        <dbReference type="Rhea" id="RHEA:79395"/>
        <dbReference type="ChEBI" id="CHEBI:229957"/>
    </reaction>
</comment>
<dbReference type="InterPro" id="IPR011701">
    <property type="entry name" value="MFS"/>
</dbReference>
<comment type="catalytic activity">
    <reaction evidence="10">
        <text>L-alpha-aminoacyl-L-arginine(out) = L-alpha-aminoacyl-L-arginine(in)</text>
        <dbReference type="Rhea" id="RHEA:79367"/>
        <dbReference type="ChEBI" id="CHEBI:229968"/>
    </reaction>
</comment>
<feature type="transmembrane region" description="Helical" evidence="25">
    <location>
        <begin position="58"/>
        <end position="78"/>
    </location>
</feature>
<dbReference type="PROSITE" id="PS50850">
    <property type="entry name" value="MFS"/>
    <property type="match status" value="1"/>
</dbReference>
<evidence type="ECO:0000313" key="27">
    <source>
        <dbReference type="EMBL" id="SDX81906.1"/>
    </source>
</evidence>
<accession>A0A1H3ET29</accession>
<organism evidence="27 28">
    <name type="scientific">Halopenitus persicus</name>
    <dbReference type="NCBI Taxonomy" id="1048396"/>
    <lineage>
        <taxon>Archaea</taxon>
        <taxon>Methanobacteriati</taxon>
        <taxon>Methanobacteriota</taxon>
        <taxon>Stenosarchaea group</taxon>
        <taxon>Halobacteria</taxon>
        <taxon>Halobacteriales</taxon>
        <taxon>Haloferacaceae</taxon>
        <taxon>Halopenitus</taxon>
    </lineage>
</organism>
<evidence type="ECO:0000256" key="18">
    <source>
        <dbReference type="ARBA" id="ARBA00044912"/>
    </source>
</evidence>
<feature type="transmembrane region" description="Helical" evidence="25">
    <location>
        <begin position="403"/>
        <end position="424"/>
    </location>
</feature>
<dbReference type="PANTHER" id="PTHR23512">
    <property type="entry name" value="MAJOR FACILITATOR SUPERFAMILY DOMAIN-CONTAINING PROTEIN 1"/>
    <property type="match status" value="1"/>
</dbReference>
<evidence type="ECO:0000256" key="14">
    <source>
        <dbReference type="ARBA" id="ARBA00044898"/>
    </source>
</evidence>
<keyword evidence="3" id="KW-0813">Transport</keyword>
<evidence type="ECO:0000256" key="10">
    <source>
        <dbReference type="ARBA" id="ARBA00044881"/>
    </source>
</evidence>
<comment type="catalytic activity">
    <reaction evidence="15">
        <text>L-arginyl-L-alpha-amino acid(out) = L-arginyl-L-alpha-amino acid(in)</text>
        <dbReference type="Rhea" id="RHEA:79371"/>
        <dbReference type="ChEBI" id="CHEBI:84315"/>
    </reaction>
</comment>
<dbReference type="InterPro" id="IPR052187">
    <property type="entry name" value="MFSD1"/>
</dbReference>
<gene>
    <name evidence="27" type="ORF">SAMN05216564_101587</name>
</gene>
<dbReference type="SUPFAM" id="SSF103473">
    <property type="entry name" value="MFS general substrate transporter"/>
    <property type="match status" value="1"/>
</dbReference>
<sequence length="430" mass="44596">MTAGALRRVWGDPYRRRWILWGILATAFLLVSLYRLSTAVLAADLMRALSMSGAQLGTLHAVFFLVYSLLQLPTGILVDRFGPRLTAAAGAAVMNLAAVWFALAGSYATALAARFLIGLGGSLIFVAVLRFCANWYRPDEFGTMSGLSFAVGGAGGLLATTPLAVVVSAAGWRTTMAGLGAAGIAVAVALLILVRDTPSEAGLAAITEASSQDRPSTAEVGRYAARVLSDRWAWAVALLLYCTGGVQLTLIGLWGIPYVVQVYDVSVTTASTITLLGGLGTAVGPPAFGWLSDRTGIRTPVVVAATLVHTAALATIAAVGDPPFFVVGAVFLTLGGLVGAFVLTYPMVRSRYDDRASGVALGAINGASFFGAATFPTLMGTALDAYWTGELLDGVRVYTMTGYRVAFAIGAVAGVIAIGCATWLHRTAGE</sequence>
<keyword evidence="4 25" id="KW-0812">Transmembrane</keyword>
<comment type="subunit">
    <text evidence="24">Homodimer. Interacts with lysosomal protein GLMP (via lumenal domain); the interaction starts while both proteins are still in the endoplasmic reticulum and is required for stabilization of MFSD1 in lysosomes but has no direct effect on its targeting to lysosomes or transporter activity.</text>
</comment>
<evidence type="ECO:0000313" key="28">
    <source>
        <dbReference type="Proteomes" id="UP000199079"/>
    </source>
</evidence>
<evidence type="ECO:0000256" key="7">
    <source>
        <dbReference type="ARBA" id="ARBA00023228"/>
    </source>
</evidence>
<dbReference type="Pfam" id="PF07690">
    <property type="entry name" value="MFS_1"/>
    <property type="match status" value="1"/>
</dbReference>
<protein>
    <recommendedName>
        <fullName evidence="21">Lysosomal dipeptide transporter MFSD1</fullName>
    </recommendedName>
    <alternativeName>
        <fullName evidence="22">Major facilitator superfamily domain-containing protein 1</fullName>
    </alternativeName>
</protein>
<evidence type="ECO:0000256" key="1">
    <source>
        <dbReference type="ARBA" id="ARBA00004155"/>
    </source>
</evidence>
<evidence type="ECO:0000256" key="23">
    <source>
        <dbReference type="ARBA" id="ARBA00045709"/>
    </source>
</evidence>
<comment type="catalytic activity">
    <reaction evidence="12">
        <text>L-lysyl-L-alpha-amino acid(out) = L-lysyl-L-alpha-amino acid(in)</text>
        <dbReference type="Rhea" id="RHEA:79387"/>
        <dbReference type="ChEBI" id="CHEBI:229965"/>
    </reaction>
</comment>
<evidence type="ECO:0000256" key="15">
    <source>
        <dbReference type="ARBA" id="ARBA00044899"/>
    </source>
</evidence>
<dbReference type="AlphaFoldDB" id="A0A1H3ET29"/>